<dbReference type="PANTHER" id="PTHR22847:SF637">
    <property type="entry name" value="WD REPEAT DOMAIN 5B"/>
    <property type="match status" value="1"/>
</dbReference>
<feature type="repeat" description="WD" evidence="3">
    <location>
        <begin position="1378"/>
        <end position="1419"/>
    </location>
</feature>
<reference evidence="6 7" key="1">
    <citation type="journal article" date="2011" name="PLoS Pathog.">
        <title>Endophytic Life Strategies Decoded by Genome and Transcriptome Analyses of the Mutualistic Root Symbiont Piriformospora indica.</title>
        <authorList>
            <person name="Zuccaro A."/>
            <person name="Lahrmann U."/>
            <person name="Guldener U."/>
            <person name="Langen G."/>
            <person name="Pfiffi S."/>
            <person name="Biedenkopf D."/>
            <person name="Wong P."/>
            <person name="Samans B."/>
            <person name="Grimm C."/>
            <person name="Basiewicz M."/>
            <person name="Murat C."/>
            <person name="Martin F."/>
            <person name="Kogel K.H."/>
        </authorList>
    </citation>
    <scope>NUCLEOTIDE SEQUENCE [LARGE SCALE GENOMIC DNA]</scope>
    <source>
        <strain evidence="6 7">DSM 11827</strain>
    </source>
</reference>
<dbReference type="InterPro" id="IPR036322">
    <property type="entry name" value="WD40_repeat_dom_sf"/>
</dbReference>
<feature type="repeat" description="WD" evidence="3">
    <location>
        <begin position="1292"/>
        <end position="1333"/>
    </location>
</feature>
<dbReference type="PANTHER" id="PTHR22847">
    <property type="entry name" value="WD40 REPEAT PROTEIN"/>
    <property type="match status" value="1"/>
</dbReference>
<keyword evidence="1 3" id="KW-0853">WD repeat</keyword>
<dbReference type="InterPro" id="IPR019775">
    <property type="entry name" value="WD40_repeat_CS"/>
</dbReference>
<feature type="region of interest" description="Disordered" evidence="4">
    <location>
        <begin position="1"/>
        <end position="30"/>
    </location>
</feature>
<dbReference type="Gene3D" id="2.130.10.10">
    <property type="entry name" value="YVTN repeat-like/Quinoprotein amine dehydrogenase"/>
    <property type="match status" value="4"/>
</dbReference>
<evidence type="ECO:0000256" key="4">
    <source>
        <dbReference type="SAM" id="MobiDB-lite"/>
    </source>
</evidence>
<dbReference type="InParanoid" id="G4TVD6"/>
<dbReference type="PROSITE" id="PS50294">
    <property type="entry name" value="WD_REPEATS_REGION"/>
    <property type="match status" value="9"/>
</dbReference>
<keyword evidence="2" id="KW-0677">Repeat</keyword>
<feature type="region of interest" description="Disordered" evidence="4">
    <location>
        <begin position="409"/>
        <end position="437"/>
    </location>
</feature>
<keyword evidence="7" id="KW-1185">Reference proteome</keyword>
<dbReference type="Gene3D" id="3.30.160.60">
    <property type="entry name" value="Classic Zinc Finger"/>
    <property type="match status" value="1"/>
</dbReference>
<evidence type="ECO:0000259" key="5">
    <source>
        <dbReference type="Pfam" id="PF24883"/>
    </source>
</evidence>
<dbReference type="HOGENOM" id="CLU_247253_0_0_1"/>
<dbReference type="Gene3D" id="3.40.50.300">
    <property type="entry name" value="P-loop containing nucleotide triphosphate hydrolases"/>
    <property type="match status" value="1"/>
</dbReference>
<name>G4TVD6_SERID</name>
<dbReference type="PROSITE" id="PS50082">
    <property type="entry name" value="WD_REPEATS_2"/>
    <property type="match status" value="9"/>
</dbReference>
<feature type="repeat" description="WD" evidence="3">
    <location>
        <begin position="1249"/>
        <end position="1290"/>
    </location>
</feature>
<dbReference type="InterPro" id="IPR059179">
    <property type="entry name" value="MLKL-like_MCAfunc"/>
</dbReference>
<feature type="repeat" description="WD" evidence="3">
    <location>
        <begin position="1120"/>
        <end position="1161"/>
    </location>
</feature>
<sequence length="1531" mass="169528">MSSDVNVLPRAVQESKPPGDTNVNKEKFWNSNPPPIPPVLWLTAMHVKWAIGASQKVPLFGLQLYHLALASQHCVYHLAKEISVDESGSNLDLLLSQVDVLVGLINDLGKSIEAVSHQVAVYEPSEQQEKIDHIFDGLCALKIAGACKVEDSRRAFRKMKFADWVDIEEHKNVSRMQIILTSQQVTSHSDKPLERPSSPAPSEGSTDPAQTDREEVNWNTDSESDEILHSHNDENTNPGRKRWPRMKVHSDVYLNPRDLPRLQLLQRIQTEDWFLQQTAERTLSAEEAARIPGAIEGESVLLGFFSKVPGNHTDDLSLVCTLCMRSIPNPSIYKRLDHARVHMRHHLEQRPVTCTGDCGKPNCTQRFFTHKDLSDHITGKTEPLAKCDGCGKSLREKNMDQHVKSYCPVDSGQKRLEDSVTRSSSVPAHPPTNTNLHQYTPAATIFSEEPSKFQTPELSGRASDVESVRLATEGMVSETNDNKLDSLRSGPKSGFRKRLRLMKTSDSPKSSGPRNPSSKSQVYNPVSLDLLAGIAKIEEGSDVLAPLKAACRTMKSILEVIQATEIRQEEWVELAQRLKRYTLVLEEQITMLEPYPSNESAIDESFQRSLVQDLKSLETIYDEFATLKEKWSHSKLGVFKVFNRTKDDKRQIVKLNQDIEEWHSRFMEKLRIFIILRTRFIEVPTKSTLRIMEDDEMSKFDAAALFQLPIVELEQYSVHTTCLPGTRRAVLETIWRWADDNASDKPIFWLCDIGGSGKSTVAMSVIDSCRNRGILGCQFFFSMATSEASTTDKFCSTIARELAQNIPDLAPHIANAVKRHPNIMRSSLEEQFETLISGPLRHRQGCVILVIDAVDECKSAPQRRELVETLATAARNTKNLKIFMTSRPDSIIQLVLGPLSIKAKLEDCLHDIIHKDNVDDVAAYIHQALSGILSEDKIQKLAAKANGLFIWGSTACRMLTSETSWDLPEEIYYRLISTDQRGDIDDVYDLIFERVDPKFHAVMFQMLALLLAAFEPFTPDDLDDILKHNADVSRAISGLQALMRRTGIKEETKNRIFDIGRFMMAFLVPIQESIPHIYISALPFTPGTSKLRTECLNSYQHTLAVTRGLEEGHHGLLMTLRGFKYSVAALAFSPDGSHIASDTGGNAIRLWDIESGQPLGEPLQGHKGPISAVTFSPDGSRIGSASDDQTIRLWDAFSGQPLGRPLRGHKRWVNDLAFSPDGSRMVSASGDMTIRLWDADTGQPIGKPLEGHKDSVSAVEFSPDGSIIISGSWDKTIRLWDAATGQPLGEPIRGHEERINDVAISPDASKIVSGSDDKTIRLWDAETGQPLGEPLLGHNGVVTAVAFSPDGLRIVSASSGSTLELWDVGTSQQLGEPLRGHDSWINAVAFSPDGTRIVSASDDETIRLWDPDSGQPLGELIPGHTEQINDIAISPDGSRIISGSNDRTLRLWSVQSGKHLGGPLRGHSGVVTAVAFSQDGSRVVSASDDKSVRLWDAITGKSLGEPFQGHVECRSGVGCSDRSASGRGAGS</sequence>
<feature type="region of interest" description="Disordered" evidence="4">
    <location>
        <begin position="184"/>
        <end position="243"/>
    </location>
</feature>
<gene>
    <name evidence="6" type="ORF">PIIN_09263</name>
</gene>
<dbReference type="InterPro" id="IPR001680">
    <property type="entry name" value="WD40_rpt"/>
</dbReference>
<dbReference type="PROSITE" id="PS00678">
    <property type="entry name" value="WD_REPEATS_1"/>
    <property type="match status" value="3"/>
</dbReference>
<organism evidence="6 7">
    <name type="scientific">Serendipita indica (strain DSM 11827)</name>
    <name type="common">Root endophyte fungus</name>
    <name type="synonym">Piriformospora indica</name>
    <dbReference type="NCBI Taxonomy" id="1109443"/>
    <lineage>
        <taxon>Eukaryota</taxon>
        <taxon>Fungi</taxon>
        <taxon>Dikarya</taxon>
        <taxon>Basidiomycota</taxon>
        <taxon>Agaricomycotina</taxon>
        <taxon>Agaricomycetes</taxon>
        <taxon>Sebacinales</taxon>
        <taxon>Serendipitaceae</taxon>
        <taxon>Serendipita</taxon>
    </lineage>
</organism>
<feature type="repeat" description="WD" evidence="3">
    <location>
        <begin position="1163"/>
        <end position="1204"/>
    </location>
</feature>
<dbReference type="GO" id="GO:0005634">
    <property type="term" value="C:nucleus"/>
    <property type="evidence" value="ECO:0007669"/>
    <property type="project" value="TreeGrafter"/>
</dbReference>
<feature type="compositionally biased region" description="Polar residues" evidence="4">
    <location>
        <begin position="421"/>
        <end position="437"/>
    </location>
</feature>
<evidence type="ECO:0000313" key="7">
    <source>
        <dbReference type="Proteomes" id="UP000007148"/>
    </source>
</evidence>
<dbReference type="InterPro" id="IPR015943">
    <property type="entry name" value="WD40/YVTN_repeat-like_dom_sf"/>
</dbReference>
<dbReference type="STRING" id="1109443.G4TVD6"/>
<dbReference type="CDD" id="cd00200">
    <property type="entry name" value="WD40"/>
    <property type="match status" value="1"/>
</dbReference>
<evidence type="ECO:0000256" key="2">
    <source>
        <dbReference type="ARBA" id="ARBA00022737"/>
    </source>
</evidence>
<feature type="compositionally biased region" description="Polar residues" evidence="4">
    <location>
        <begin position="504"/>
        <end position="522"/>
    </location>
</feature>
<feature type="region of interest" description="Disordered" evidence="4">
    <location>
        <begin position="476"/>
        <end position="522"/>
    </location>
</feature>
<dbReference type="SUPFAM" id="SSF50978">
    <property type="entry name" value="WD40 repeat-like"/>
    <property type="match status" value="1"/>
</dbReference>
<feature type="repeat" description="WD" evidence="3">
    <location>
        <begin position="1206"/>
        <end position="1247"/>
    </location>
</feature>
<dbReference type="InterPro" id="IPR020472">
    <property type="entry name" value="WD40_PAC1"/>
</dbReference>
<dbReference type="PRINTS" id="PR00320">
    <property type="entry name" value="GPROTEINBRPT"/>
</dbReference>
<feature type="domain" description="Nephrocystin 3-like N-terminal" evidence="5">
    <location>
        <begin position="733"/>
        <end position="887"/>
    </location>
</feature>
<dbReference type="CDD" id="cd21037">
    <property type="entry name" value="MLKL_NTD"/>
    <property type="match status" value="1"/>
</dbReference>
<evidence type="ECO:0000313" key="6">
    <source>
        <dbReference type="EMBL" id="CCA75279.1"/>
    </source>
</evidence>
<dbReference type="Pfam" id="PF00400">
    <property type="entry name" value="WD40"/>
    <property type="match status" value="9"/>
</dbReference>
<protein>
    <submittedName>
        <fullName evidence="6">Related to WD40-repeat protein (Notchless protein)</fullName>
    </submittedName>
</protein>
<dbReference type="eggNOG" id="KOG0271">
    <property type="taxonomic scope" value="Eukaryota"/>
</dbReference>
<evidence type="ECO:0000256" key="3">
    <source>
        <dbReference type="PROSITE-ProRule" id="PRU00221"/>
    </source>
</evidence>
<dbReference type="SMART" id="SM00320">
    <property type="entry name" value="WD40"/>
    <property type="match status" value="9"/>
</dbReference>
<dbReference type="Pfam" id="PF24883">
    <property type="entry name" value="NPHP3_N"/>
    <property type="match status" value="1"/>
</dbReference>
<dbReference type="SUPFAM" id="SSF52540">
    <property type="entry name" value="P-loop containing nucleoside triphosphate hydrolases"/>
    <property type="match status" value="1"/>
</dbReference>
<accession>G4TVD6</accession>
<proteinExistence type="predicted"/>
<dbReference type="GO" id="GO:1990234">
    <property type="term" value="C:transferase complex"/>
    <property type="evidence" value="ECO:0007669"/>
    <property type="project" value="UniProtKB-ARBA"/>
</dbReference>
<dbReference type="EMBL" id="CAFZ01000424">
    <property type="protein sequence ID" value="CCA75279.1"/>
    <property type="molecule type" value="Genomic_DNA"/>
</dbReference>
<feature type="repeat" description="WD" evidence="3">
    <location>
        <begin position="1335"/>
        <end position="1376"/>
    </location>
</feature>
<feature type="repeat" description="WD" evidence="3">
    <location>
        <begin position="1421"/>
        <end position="1462"/>
    </location>
</feature>
<comment type="caution">
    <text evidence="6">The sequence shown here is derived from an EMBL/GenBank/DDBJ whole genome shotgun (WGS) entry which is preliminary data.</text>
</comment>
<dbReference type="InterPro" id="IPR027417">
    <property type="entry name" value="P-loop_NTPase"/>
</dbReference>
<evidence type="ECO:0000256" key="1">
    <source>
        <dbReference type="ARBA" id="ARBA00022574"/>
    </source>
</evidence>
<dbReference type="Proteomes" id="UP000007148">
    <property type="component" value="Unassembled WGS sequence"/>
</dbReference>
<feature type="repeat" description="WD" evidence="3">
    <location>
        <begin position="1464"/>
        <end position="1505"/>
    </location>
</feature>
<dbReference type="InterPro" id="IPR056884">
    <property type="entry name" value="NPHP3-like_N"/>
</dbReference>